<dbReference type="Proteomes" id="UP000061660">
    <property type="component" value="Chromosome"/>
</dbReference>
<dbReference type="AlphaFoldDB" id="A0A0U2UBX7"/>
<sequence length="301" mass="32316">MVLCAAVCWALSGIAAQLFFQHFAAAPGILVSIRLLSAGVIMILLQSLIQGTKNAFSVWSHKKDRLTLLVFGLIGMLGVQYTFFAAIHHGNAATATLLQYLGPIFIIVYVSLQFRRMPGSRELIAFLLALTGIFFMTTSGSVDSLTITLEAFIWGILSAIAAAFYTLFPAKLLKAWGPVSVVGWSMVIGGVGLSLFHPPWFFDWSQGSLLLFALLAFIVIVGTITPFYLFLDSLRFVTPAQASILGSAEPLTAVLVTTVFLHTPMDPVQLLGSLCIIVSVLVLALRSARKDASGADKTASG</sequence>
<dbReference type="PANTHER" id="PTHR32322:SF2">
    <property type="entry name" value="EAMA DOMAIN-CONTAINING PROTEIN"/>
    <property type="match status" value="1"/>
</dbReference>
<proteinExistence type="inferred from homology"/>
<name>A0A0U2UBX7_9BACL</name>
<evidence type="ECO:0000256" key="4">
    <source>
        <dbReference type="ARBA" id="ARBA00022989"/>
    </source>
</evidence>
<evidence type="ECO:0000256" key="5">
    <source>
        <dbReference type="ARBA" id="ARBA00023136"/>
    </source>
</evidence>
<dbReference type="PATRIC" id="fig|162209.4.peg.3593"/>
<gene>
    <name evidence="6" type="ORF">IJ22_33590</name>
</gene>
<evidence type="ECO:0000313" key="7">
    <source>
        <dbReference type="Proteomes" id="UP000061660"/>
    </source>
</evidence>
<dbReference type="STRING" id="162209.IJ22_33590"/>
<dbReference type="InterPro" id="IPR037185">
    <property type="entry name" value="EmrE-like"/>
</dbReference>
<dbReference type="KEGG" id="pnp:IJ22_33590"/>
<organism evidence="6 7">
    <name type="scientific">Paenibacillus naphthalenovorans</name>
    <dbReference type="NCBI Taxonomy" id="162209"/>
    <lineage>
        <taxon>Bacteria</taxon>
        <taxon>Bacillati</taxon>
        <taxon>Bacillota</taxon>
        <taxon>Bacilli</taxon>
        <taxon>Bacillales</taxon>
        <taxon>Paenibacillaceae</taxon>
        <taxon>Paenibacillus</taxon>
    </lineage>
</organism>
<protein>
    <submittedName>
        <fullName evidence="6">Putative inner membrane transporter YicL</fullName>
    </submittedName>
</protein>
<evidence type="ECO:0000256" key="3">
    <source>
        <dbReference type="ARBA" id="ARBA00022692"/>
    </source>
</evidence>
<comment type="similarity">
    <text evidence="2">Belongs to the EamA transporter family.</text>
</comment>
<dbReference type="PANTHER" id="PTHR32322">
    <property type="entry name" value="INNER MEMBRANE TRANSPORTER"/>
    <property type="match status" value="1"/>
</dbReference>
<reference evidence="6 7" key="2">
    <citation type="journal article" date="2016" name="Genome Announc.">
        <title>Complete Genome Sequences of Two Interactive Moderate Thermophiles, Paenibacillus napthalenovorans 32O-Y and Paenibacillus sp. 32O-W.</title>
        <authorList>
            <person name="Butler R.R.III."/>
            <person name="Wang J."/>
            <person name="Stark B.C."/>
            <person name="Pombert J.F."/>
        </authorList>
    </citation>
    <scope>NUCLEOTIDE SEQUENCE [LARGE SCALE GENOMIC DNA]</scope>
    <source>
        <strain evidence="6 7">32O-Y</strain>
    </source>
</reference>
<keyword evidence="5" id="KW-0472">Membrane</keyword>
<keyword evidence="3" id="KW-0812">Transmembrane</keyword>
<dbReference type="Pfam" id="PF00892">
    <property type="entry name" value="EamA"/>
    <property type="match status" value="2"/>
</dbReference>
<dbReference type="SUPFAM" id="SSF103481">
    <property type="entry name" value="Multidrug resistance efflux transporter EmrE"/>
    <property type="match status" value="2"/>
</dbReference>
<dbReference type="RefSeq" id="WP_217437411.1">
    <property type="nucleotide sequence ID" value="NZ_BJCS01000010.1"/>
</dbReference>
<dbReference type="InterPro" id="IPR050638">
    <property type="entry name" value="AA-Vitamin_Transporters"/>
</dbReference>
<keyword evidence="7" id="KW-1185">Reference proteome</keyword>
<evidence type="ECO:0000313" key="6">
    <source>
        <dbReference type="EMBL" id="ALS23720.1"/>
    </source>
</evidence>
<keyword evidence="4" id="KW-1133">Transmembrane helix</keyword>
<dbReference type="EMBL" id="CP013652">
    <property type="protein sequence ID" value="ALS23720.1"/>
    <property type="molecule type" value="Genomic_DNA"/>
</dbReference>
<evidence type="ECO:0000256" key="2">
    <source>
        <dbReference type="ARBA" id="ARBA00007362"/>
    </source>
</evidence>
<accession>A0A0U2UBX7</accession>
<comment type="subcellular location">
    <subcellularLocation>
        <location evidence="1">Endomembrane system</location>
        <topology evidence="1">Multi-pass membrane protein</topology>
    </subcellularLocation>
</comment>
<dbReference type="InterPro" id="IPR000620">
    <property type="entry name" value="EamA_dom"/>
</dbReference>
<reference evidence="7" key="1">
    <citation type="submission" date="2015-12" db="EMBL/GenBank/DDBJ databases">
        <title>Complete genome sequences of two moderately thermophilic Paenibacillus species.</title>
        <authorList>
            <person name="Butler R.III."/>
            <person name="Wang J."/>
            <person name="Stark B.C."/>
            <person name="Pombert J.-F."/>
        </authorList>
    </citation>
    <scope>NUCLEOTIDE SEQUENCE [LARGE SCALE GENOMIC DNA]</scope>
    <source>
        <strain evidence="7">32O-Y</strain>
    </source>
</reference>
<dbReference type="GO" id="GO:0016020">
    <property type="term" value="C:membrane"/>
    <property type="evidence" value="ECO:0007669"/>
    <property type="project" value="UniProtKB-SubCell"/>
</dbReference>
<evidence type="ECO:0000256" key="1">
    <source>
        <dbReference type="ARBA" id="ARBA00004127"/>
    </source>
</evidence>